<organism evidence="1 2">
    <name type="scientific">Trichoderma longibrachiatum ATCC 18648</name>
    <dbReference type="NCBI Taxonomy" id="983965"/>
    <lineage>
        <taxon>Eukaryota</taxon>
        <taxon>Fungi</taxon>
        <taxon>Dikarya</taxon>
        <taxon>Ascomycota</taxon>
        <taxon>Pezizomycotina</taxon>
        <taxon>Sordariomycetes</taxon>
        <taxon>Hypocreomycetidae</taxon>
        <taxon>Hypocreales</taxon>
        <taxon>Hypocreaceae</taxon>
        <taxon>Trichoderma</taxon>
    </lineage>
</organism>
<reference evidence="1 2" key="1">
    <citation type="submission" date="2016-07" db="EMBL/GenBank/DDBJ databases">
        <title>Multiple horizontal gene transfer events from other fungi enriched the ability of initially mycotrophic Trichoderma (Ascomycota) to feed on dead plant biomass.</title>
        <authorList>
            <consortium name="DOE Joint Genome Institute"/>
            <person name="Aerts A."/>
            <person name="Atanasova L."/>
            <person name="Chenthamara K."/>
            <person name="Zhang J."/>
            <person name="Grujic M."/>
            <person name="Henrissat B."/>
            <person name="Kuo A."/>
            <person name="Salamov A."/>
            <person name="Lipzen A."/>
            <person name="Labutti K."/>
            <person name="Barry K."/>
            <person name="Miao Y."/>
            <person name="Rahimi M.J."/>
            <person name="Shen Q."/>
            <person name="Grigoriev I.V."/>
            <person name="Kubicek C.P."/>
            <person name="Druzhinina I.S."/>
        </authorList>
    </citation>
    <scope>NUCLEOTIDE SEQUENCE [LARGE SCALE GENOMIC DNA]</scope>
    <source>
        <strain evidence="1 2">ATCC 18648</strain>
    </source>
</reference>
<keyword evidence="2" id="KW-1185">Reference proteome</keyword>
<accession>A0A2T4BPN7</accession>
<gene>
    <name evidence="1" type="ORF">M440DRAFT_1151177</name>
</gene>
<evidence type="ECO:0000313" key="2">
    <source>
        <dbReference type="Proteomes" id="UP000240760"/>
    </source>
</evidence>
<proteinExistence type="predicted"/>
<sequence>MMDGCPTSAWNASVGSAIFSPSRGAQEDLRGVEGVSFALLLGPRSLHAEAGSLLSCLDKVSWCFAAGLGFFREGNAYQKDKTARSKGERAELVLASILRARRDPGRLVEKRCFQHYRLGTPSYTSRHDSLRNQRSPVCRTDTELGFNSVKEPGALALAQTLFCRCPTFRARRSRCIGLASGILHRLVRLALTSNGLHERRRLALIDSWLRQH</sequence>
<dbReference type="EMBL" id="KZ679150">
    <property type="protein sequence ID" value="PTB71283.1"/>
    <property type="molecule type" value="Genomic_DNA"/>
</dbReference>
<protein>
    <submittedName>
        <fullName evidence="1">Uncharacterized protein</fullName>
    </submittedName>
</protein>
<name>A0A2T4BPN7_TRILO</name>
<dbReference type="AlphaFoldDB" id="A0A2T4BPN7"/>
<dbReference type="Proteomes" id="UP000240760">
    <property type="component" value="Unassembled WGS sequence"/>
</dbReference>
<evidence type="ECO:0000313" key="1">
    <source>
        <dbReference type="EMBL" id="PTB71283.1"/>
    </source>
</evidence>